<evidence type="ECO:0000313" key="7">
    <source>
        <dbReference type="Proteomes" id="UP000050509"/>
    </source>
</evidence>
<dbReference type="PANTHER" id="PTHR47470">
    <property type="entry name" value="CHOLESTEROL OXIDASE"/>
    <property type="match status" value="1"/>
</dbReference>
<evidence type="ECO:0000256" key="4">
    <source>
        <dbReference type="ARBA" id="ARBA00022827"/>
    </source>
</evidence>
<gene>
    <name evidence="6" type="ORF">SE17_36140</name>
</gene>
<name>A0A0P9D058_9CHLR</name>
<dbReference type="Proteomes" id="UP000050509">
    <property type="component" value="Unassembled WGS sequence"/>
</dbReference>
<evidence type="ECO:0000256" key="1">
    <source>
        <dbReference type="ARBA" id="ARBA00001974"/>
    </source>
</evidence>
<feature type="non-terminal residue" evidence="6">
    <location>
        <position position="153"/>
    </location>
</feature>
<dbReference type="Pfam" id="PF13450">
    <property type="entry name" value="NAD_binding_8"/>
    <property type="match status" value="1"/>
</dbReference>
<dbReference type="PANTHER" id="PTHR47470:SF1">
    <property type="entry name" value="FAD-DEPENDENT OXIDOREDUCTASE 2 FAD BINDING DOMAIN-CONTAINING PROTEIN"/>
    <property type="match status" value="1"/>
</dbReference>
<evidence type="ECO:0000256" key="5">
    <source>
        <dbReference type="ARBA" id="ARBA00023002"/>
    </source>
</evidence>
<evidence type="ECO:0000313" key="6">
    <source>
        <dbReference type="EMBL" id="KPV48795.1"/>
    </source>
</evidence>
<dbReference type="InterPro" id="IPR036188">
    <property type="entry name" value="FAD/NAD-bd_sf"/>
</dbReference>
<evidence type="ECO:0000256" key="2">
    <source>
        <dbReference type="ARBA" id="ARBA00010790"/>
    </source>
</evidence>
<keyword evidence="3" id="KW-0285">Flavoprotein</keyword>
<proteinExistence type="inferred from homology"/>
<protein>
    <submittedName>
        <fullName evidence="6">Cholesterol oxidase</fullName>
    </submittedName>
</protein>
<comment type="caution">
    <text evidence="6">The sequence shown here is derived from an EMBL/GenBank/DDBJ whole genome shotgun (WGS) entry which is preliminary data.</text>
</comment>
<keyword evidence="7" id="KW-1185">Reference proteome</keyword>
<dbReference type="EMBL" id="LJCR01002390">
    <property type="protein sequence ID" value="KPV48795.1"/>
    <property type="molecule type" value="Genomic_DNA"/>
</dbReference>
<keyword evidence="5" id="KW-0560">Oxidoreductase</keyword>
<organism evidence="6 7">
    <name type="scientific">Kouleothrix aurantiaca</name>
    <dbReference type="NCBI Taxonomy" id="186479"/>
    <lineage>
        <taxon>Bacteria</taxon>
        <taxon>Bacillati</taxon>
        <taxon>Chloroflexota</taxon>
        <taxon>Chloroflexia</taxon>
        <taxon>Chloroflexales</taxon>
        <taxon>Roseiflexineae</taxon>
        <taxon>Roseiflexaceae</taxon>
        <taxon>Kouleothrix</taxon>
    </lineage>
</organism>
<dbReference type="InterPro" id="IPR052542">
    <property type="entry name" value="Cholesterol_Oxidase"/>
</dbReference>
<keyword evidence="4" id="KW-0274">FAD</keyword>
<dbReference type="Gene3D" id="3.50.50.60">
    <property type="entry name" value="FAD/NAD(P)-binding domain"/>
    <property type="match status" value="1"/>
</dbReference>
<comment type="cofactor">
    <cofactor evidence="1">
        <name>FAD</name>
        <dbReference type="ChEBI" id="CHEBI:57692"/>
    </cofactor>
</comment>
<evidence type="ECO:0000256" key="3">
    <source>
        <dbReference type="ARBA" id="ARBA00022630"/>
    </source>
</evidence>
<sequence>MSATSETFDYVVIGSGFGGSVSAMRLTEKGYRVLVLERGKRFRDEDFAKTTWNVRKYLWAPAARCFGILQISPFRNVFVLHGSGVGGGSLGYANVLMEPSDELFAAPAWHHLADWKPILRPHYDTAKRMLGVASNPRLWPADNTLKLIAQDMG</sequence>
<dbReference type="AlphaFoldDB" id="A0A0P9D058"/>
<comment type="similarity">
    <text evidence="2">Belongs to the GMC oxidoreductase family.</text>
</comment>
<dbReference type="GO" id="GO:0016491">
    <property type="term" value="F:oxidoreductase activity"/>
    <property type="evidence" value="ECO:0007669"/>
    <property type="project" value="UniProtKB-KW"/>
</dbReference>
<dbReference type="SUPFAM" id="SSF51905">
    <property type="entry name" value="FAD/NAD(P)-binding domain"/>
    <property type="match status" value="1"/>
</dbReference>
<accession>A0A0P9D058</accession>
<reference evidence="6 7" key="1">
    <citation type="submission" date="2015-09" db="EMBL/GenBank/DDBJ databases">
        <title>Draft genome sequence of Kouleothrix aurantiaca JCM 19913.</title>
        <authorList>
            <person name="Hemp J."/>
        </authorList>
    </citation>
    <scope>NUCLEOTIDE SEQUENCE [LARGE SCALE GENOMIC DNA]</scope>
    <source>
        <strain evidence="6 7">COM-B</strain>
    </source>
</reference>